<feature type="region of interest" description="Disordered" evidence="1">
    <location>
        <begin position="86"/>
        <end position="112"/>
    </location>
</feature>
<dbReference type="PANTHER" id="PTHR46835">
    <property type="entry name" value="BASIC-LEUCINE ZIPPER (BZIP) TRANSCRIPTION FACTOR FAMILY PROTEIN-RELATED"/>
    <property type="match status" value="1"/>
</dbReference>
<dbReference type="PANTHER" id="PTHR46835:SF4">
    <property type="entry name" value="B-ZIP PROTEIN"/>
    <property type="match status" value="1"/>
</dbReference>
<dbReference type="Proteomes" id="UP001289374">
    <property type="component" value="Unassembled WGS sequence"/>
</dbReference>
<evidence type="ECO:0000313" key="3">
    <source>
        <dbReference type="Proteomes" id="UP001289374"/>
    </source>
</evidence>
<evidence type="ECO:0000313" key="2">
    <source>
        <dbReference type="EMBL" id="KAK4385469.1"/>
    </source>
</evidence>
<name>A0AAE1W2E4_9LAMI</name>
<proteinExistence type="predicted"/>
<dbReference type="AlphaFoldDB" id="A0AAE1W2E4"/>
<organism evidence="2 3">
    <name type="scientific">Sesamum angolense</name>
    <dbReference type="NCBI Taxonomy" id="2727404"/>
    <lineage>
        <taxon>Eukaryota</taxon>
        <taxon>Viridiplantae</taxon>
        <taxon>Streptophyta</taxon>
        <taxon>Embryophyta</taxon>
        <taxon>Tracheophyta</taxon>
        <taxon>Spermatophyta</taxon>
        <taxon>Magnoliopsida</taxon>
        <taxon>eudicotyledons</taxon>
        <taxon>Gunneridae</taxon>
        <taxon>Pentapetalae</taxon>
        <taxon>asterids</taxon>
        <taxon>lamiids</taxon>
        <taxon>Lamiales</taxon>
        <taxon>Pedaliaceae</taxon>
        <taxon>Sesamum</taxon>
    </lineage>
</organism>
<reference evidence="2" key="1">
    <citation type="submission" date="2020-06" db="EMBL/GenBank/DDBJ databases">
        <authorList>
            <person name="Li T."/>
            <person name="Hu X."/>
            <person name="Zhang T."/>
            <person name="Song X."/>
            <person name="Zhang H."/>
            <person name="Dai N."/>
            <person name="Sheng W."/>
            <person name="Hou X."/>
            <person name="Wei L."/>
        </authorList>
    </citation>
    <scope>NUCLEOTIDE SEQUENCE</scope>
    <source>
        <strain evidence="2">K16</strain>
        <tissue evidence="2">Leaf</tissue>
    </source>
</reference>
<sequence length="355" mass="39426">MGRQATVPVSSPSCKDTELHARQWGHCETFSQSFILEEQAAWLNDLLSDTDSNWNGALHRRAASDSFTIFDGLVPLPDLDQLNETETADSCEPDDGLGSGCTYGPNSPRRKNKWSLPEKEIVSAFSEYVMQIPAQHVDGYISVPGDSDSNGDACTSATTLDRGLELENSNSSLILKRSVDILQYIKLVSDLCLRNLSYNAAGSVRTNFLLVTDRKIMAQNLGSELAVTVASIIQQNAALSMENNTLKQQLLRMQRQKFIVDNEFQSLKKEVGRLKTSLTVSANNNVYNRNGHHSQSLSRIHILAAHREQVWTCEWQPYKMVVHGKLLVLTAFLSPSLGGRIEQPVHNFPPVAEEP</sequence>
<reference evidence="2" key="2">
    <citation type="journal article" date="2024" name="Plant">
        <title>Genomic evolution and insights into agronomic trait innovations of Sesamum species.</title>
        <authorList>
            <person name="Miao H."/>
            <person name="Wang L."/>
            <person name="Qu L."/>
            <person name="Liu H."/>
            <person name="Sun Y."/>
            <person name="Le M."/>
            <person name="Wang Q."/>
            <person name="Wei S."/>
            <person name="Zheng Y."/>
            <person name="Lin W."/>
            <person name="Duan Y."/>
            <person name="Cao H."/>
            <person name="Xiong S."/>
            <person name="Wang X."/>
            <person name="Wei L."/>
            <person name="Li C."/>
            <person name="Ma Q."/>
            <person name="Ju M."/>
            <person name="Zhao R."/>
            <person name="Li G."/>
            <person name="Mu C."/>
            <person name="Tian Q."/>
            <person name="Mei H."/>
            <person name="Zhang T."/>
            <person name="Gao T."/>
            <person name="Zhang H."/>
        </authorList>
    </citation>
    <scope>NUCLEOTIDE SEQUENCE</scope>
    <source>
        <strain evidence="2">K16</strain>
    </source>
</reference>
<keyword evidence="3" id="KW-1185">Reference proteome</keyword>
<gene>
    <name evidence="2" type="ORF">Sango_2670900</name>
</gene>
<comment type="caution">
    <text evidence="2">The sequence shown here is derived from an EMBL/GenBank/DDBJ whole genome shotgun (WGS) entry which is preliminary data.</text>
</comment>
<feature type="compositionally biased region" description="Acidic residues" evidence="1">
    <location>
        <begin position="86"/>
        <end position="95"/>
    </location>
</feature>
<evidence type="ECO:0000256" key="1">
    <source>
        <dbReference type="SAM" id="MobiDB-lite"/>
    </source>
</evidence>
<accession>A0AAE1W2E4</accession>
<protein>
    <submittedName>
        <fullName evidence="2">Uncharacterized protein</fullName>
    </submittedName>
</protein>
<dbReference type="EMBL" id="JACGWL010000016">
    <property type="protein sequence ID" value="KAK4385469.1"/>
    <property type="molecule type" value="Genomic_DNA"/>
</dbReference>
<dbReference type="InterPro" id="IPR044797">
    <property type="entry name" value="At4g06598-like"/>
</dbReference>